<organism evidence="2 4">
    <name type="scientific">Rhizophagus clarus</name>
    <dbReference type="NCBI Taxonomy" id="94130"/>
    <lineage>
        <taxon>Eukaryota</taxon>
        <taxon>Fungi</taxon>
        <taxon>Fungi incertae sedis</taxon>
        <taxon>Mucoromycota</taxon>
        <taxon>Glomeromycotina</taxon>
        <taxon>Glomeromycetes</taxon>
        <taxon>Glomerales</taxon>
        <taxon>Glomeraceae</taxon>
        <taxon>Rhizophagus</taxon>
    </lineage>
</organism>
<name>A0A2Z6SFE7_9GLOM</name>
<evidence type="ECO:0000256" key="1">
    <source>
        <dbReference type="SAM" id="MobiDB-lite"/>
    </source>
</evidence>
<feature type="compositionally biased region" description="Basic and acidic residues" evidence="1">
    <location>
        <begin position="1"/>
        <end position="13"/>
    </location>
</feature>
<reference evidence="3" key="2">
    <citation type="submission" date="2019-10" db="EMBL/GenBank/DDBJ databases">
        <title>Conservation and host-specific expression of non-tandemly repeated heterogenous ribosome RNA gene in arbuscular mycorrhizal fungi.</title>
        <authorList>
            <person name="Maeda T."/>
            <person name="Kobayashi Y."/>
            <person name="Nakagawa T."/>
            <person name="Ezawa T."/>
            <person name="Yamaguchi K."/>
            <person name="Bino T."/>
            <person name="Nishimoto Y."/>
            <person name="Shigenobu S."/>
            <person name="Kawaguchi M."/>
        </authorList>
    </citation>
    <scope>NUCLEOTIDE SEQUENCE</scope>
    <source>
        <strain evidence="3">HR1</strain>
    </source>
</reference>
<gene>
    <name evidence="3" type="ORF">RCL2_002583000</name>
    <name evidence="2" type="ORF">RclHR1_08510006</name>
</gene>
<proteinExistence type="predicted"/>
<accession>A0A2Z6SFE7</accession>
<dbReference type="Proteomes" id="UP000247702">
    <property type="component" value="Unassembled WGS sequence"/>
</dbReference>
<dbReference type="EMBL" id="BEXD01004261">
    <property type="protein sequence ID" value="GBC08970.1"/>
    <property type="molecule type" value="Genomic_DNA"/>
</dbReference>
<dbReference type="Proteomes" id="UP000615446">
    <property type="component" value="Unassembled WGS sequence"/>
</dbReference>
<dbReference type="EMBL" id="BLAL01000278">
    <property type="protein sequence ID" value="GES99320.1"/>
    <property type="molecule type" value="Genomic_DNA"/>
</dbReference>
<evidence type="ECO:0000313" key="4">
    <source>
        <dbReference type="Proteomes" id="UP000247702"/>
    </source>
</evidence>
<comment type="caution">
    <text evidence="2">The sequence shown here is derived from an EMBL/GenBank/DDBJ whole genome shotgun (WGS) entry which is preliminary data.</text>
</comment>
<sequence length="187" mass="21899">MQDHSDLPMDKTENNFSNNTDTTAPEPQNNTFEFYLPLPNNTRIYYVTYTELNSIEIARLLNNRIDLSHVPNHQLPYHYNVQHLIRQQIVPRQQQIVGYQQNTISRQYYDTMDNHPISQEYSNNNAYNVPHIQQPVDYQQDTDTTDFINIQPTFQEYSENNAYDTSSISPNNPDGTTEYDGVQITSK</sequence>
<evidence type="ECO:0000313" key="2">
    <source>
        <dbReference type="EMBL" id="GBC08970.1"/>
    </source>
</evidence>
<feature type="region of interest" description="Disordered" evidence="1">
    <location>
        <begin position="158"/>
        <end position="187"/>
    </location>
</feature>
<feature type="region of interest" description="Disordered" evidence="1">
    <location>
        <begin position="1"/>
        <end position="30"/>
    </location>
</feature>
<dbReference type="AlphaFoldDB" id="A0A2Z6SFE7"/>
<feature type="compositionally biased region" description="Polar residues" evidence="1">
    <location>
        <begin position="14"/>
        <end position="30"/>
    </location>
</feature>
<dbReference type="OrthoDB" id="2314878at2759"/>
<keyword evidence="4" id="KW-1185">Reference proteome</keyword>
<feature type="compositionally biased region" description="Polar residues" evidence="1">
    <location>
        <begin position="158"/>
        <end position="175"/>
    </location>
</feature>
<reference evidence="2 4" key="1">
    <citation type="submission" date="2017-11" db="EMBL/GenBank/DDBJ databases">
        <title>The genome of Rhizophagus clarus HR1 reveals common genetic basis of auxotrophy among arbuscular mycorrhizal fungi.</title>
        <authorList>
            <person name="Kobayashi Y."/>
        </authorList>
    </citation>
    <scope>NUCLEOTIDE SEQUENCE [LARGE SCALE GENOMIC DNA]</scope>
    <source>
        <strain evidence="2 4">HR1</strain>
    </source>
</reference>
<evidence type="ECO:0000313" key="3">
    <source>
        <dbReference type="EMBL" id="GES99320.1"/>
    </source>
</evidence>
<protein>
    <submittedName>
        <fullName evidence="2">Uncharacterized protein</fullName>
    </submittedName>
</protein>